<evidence type="ECO:0000313" key="2">
    <source>
        <dbReference type="Proteomes" id="UP000683000"/>
    </source>
</evidence>
<dbReference type="EMBL" id="JAGFBS010000091">
    <property type="protein sequence ID" value="KAG6369299.1"/>
    <property type="molecule type" value="Genomic_DNA"/>
</dbReference>
<evidence type="ECO:0000313" key="1">
    <source>
        <dbReference type="EMBL" id="KAG6369299.1"/>
    </source>
</evidence>
<dbReference type="AlphaFoldDB" id="A0A8I2YCK7"/>
<sequence>MQQSEARFVIFNAVTHQDTCTSNDNCVEKKTFSVNKLYQHVFKVAFKIYIKDIKEFIKNAVQKELEPLSWSRDFVAKRSARECRVLLKTWMGARYPLGYEAHKIAQLIAVLAPWQCNDPTEPRNHEDMAPLALHAPPGGGWSRSQFVDTIVKGASKRRAPPFIQHGMFKHTISEAMELVGDLIRTQRQLWAHDPDEAREVMKAIIVKTIQELKINHVPWVAVGDGTRGRGRPSTQITHTVWLPLGEAEPKRLAMMSCVLLDAGCAQEAKLLESCEQIALCDAQTSWSATRQHLTNYYKVLHKQCLLSEWTYKNASIQAKDTLSKEVYMWLPEAYDSINKPLHALTMVISLVFLGMLPMCFPLLDFSTEGVTSMPRLTDMVANMPWALREKKGATIAPPFITMVTTFIITVMDPKSPFHKCKDPACKKTFVSKHTSKGINVMNVLLRFHLARPLTSKISKGSQLYQDVAPISDDEIQLKWERMKRHFIKGKEYGSFDAIVELAGEHTAHHLLKEQWVNTGGPVHMIARHDPIAICDQELNDMYVNNNELIITPQDPRGSVVPVIRRR</sequence>
<comment type="caution">
    <text evidence="1">The sequence shown here is derived from an EMBL/GenBank/DDBJ whole genome shotgun (WGS) entry which is preliminary data.</text>
</comment>
<protein>
    <submittedName>
        <fullName evidence="1">Uncharacterized protein</fullName>
    </submittedName>
</protein>
<gene>
    <name evidence="1" type="ORF">JVT61DRAFT_15481</name>
</gene>
<keyword evidence="2" id="KW-1185">Reference proteome</keyword>
<organism evidence="1 2">
    <name type="scientific">Boletus reticuloceps</name>
    <dbReference type="NCBI Taxonomy" id="495285"/>
    <lineage>
        <taxon>Eukaryota</taxon>
        <taxon>Fungi</taxon>
        <taxon>Dikarya</taxon>
        <taxon>Basidiomycota</taxon>
        <taxon>Agaricomycotina</taxon>
        <taxon>Agaricomycetes</taxon>
        <taxon>Agaricomycetidae</taxon>
        <taxon>Boletales</taxon>
        <taxon>Boletineae</taxon>
        <taxon>Boletaceae</taxon>
        <taxon>Boletoideae</taxon>
        <taxon>Boletus</taxon>
    </lineage>
</organism>
<name>A0A8I2YCK7_9AGAM</name>
<dbReference type="OrthoDB" id="2691215at2759"/>
<accession>A0A8I2YCK7</accession>
<dbReference type="Proteomes" id="UP000683000">
    <property type="component" value="Unassembled WGS sequence"/>
</dbReference>
<reference evidence="1" key="1">
    <citation type="submission" date="2021-03" db="EMBL/GenBank/DDBJ databases">
        <title>Evolutionary innovations through gain and loss of genes in the ectomycorrhizal Boletales.</title>
        <authorList>
            <person name="Wu G."/>
            <person name="Miyauchi S."/>
            <person name="Morin E."/>
            <person name="Yang Z.-L."/>
            <person name="Xu J."/>
            <person name="Martin F.M."/>
        </authorList>
    </citation>
    <scope>NUCLEOTIDE SEQUENCE</scope>
    <source>
        <strain evidence="1">BR01</strain>
    </source>
</reference>
<proteinExistence type="predicted"/>